<dbReference type="EMBL" id="JAWJEJ010000001">
    <property type="protein sequence ID" value="MDV3456076.1"/>
    <property type="molecule type" value="Genomic_DNA"/>
</dbReference>
<comment type="caution">
    <text evidence="6">The sequence shown here is derived from an EMBL/GenBank/DDBJ whole genome shotgun (WGS) entry which is preliminary data.</text>
</comment>
<organism evidence="6 7">
    <name type="scientific">Sphingomonas agrestis</name>
    <dbReference type="NCBI Taxonomy" id="3080540"/>
    <lineage>
        <taxon>Bacteria</taxon>
        <taxon>Pseudomonadati</taxon>
        <taxon>Pseudomonadota</taxon>
        <taxon>Alphaproteobacteria</taxon>
        <taxon>Sphingomonadales</taxon>
        <taxon>Sphingomonadaceae</taxon>
        <taxon>Sphingomonas</taxon>
    </lineage>
</organism>
<evidence type="ECO:0000256" key="4">
    <source>
        <dbReference type="SAM" id="Phobius"/>
    </source>
</evidence>
<feature type="domain" description="Major facilitator superfamily (MFS) profile" evidence="5">
    <location>
        <begin position="19"/>
        <end position="394"/>
    </location>
</feature>
<keyword evidence="7" id="KW-1185">Reference proteome</keyword>
<dbReference type="InterPro" id="IPR020846">
    <property type="entry name" value="MFS_dom"/>
</dbReference>
<keyword evidence="1 4" id="KW-0812">Transmembrane</keyword>
<evidence type="ECO:0000256" key="2">
    <source>
        <dbReference type="ARBA" id="ARBA00022989"/>
    </source>
</evidence>
<dbReference type="PANTHER" id="PTHR11360">
    <property type="entry name" value="MONOCARBOXYLATE TRANSPORTER"/>
    <property type="match status" value="1"/>
</dbReference>
<dbReference type="SUPFAM" id="SSF103473">
    <property type="entry name" value="MFS general substrate transporter"/>
    <property type="match status" value="1"/>
</dbReference>
<name>A0ABU3Y3W5_9SPHN</name>
<feature type="transmembrane region" description="Helical" evidence="4">
    <location>
        <begin position="371"/>
        <end position="393"/>
    </location>
</feature>
<protein>
    <submittedName>
        <fullName evidence="6">MFS transporter</fullName>
    </submittedName>
</protein>
<feature type="transmembrane region" description="Helical" evidence="4">
    <location>
        <begin position="339"/>
        <end position="359"/>
    </location>
</feature>
<dbReference type="Pfam" id="PF07690">
    <property type="entry name" value="MFS_1"/>
    <property type="match status" value="1"/>
</dbReference>
<dbReference type="PANTHER" id="PTHR11360:SF284">
    <property type="entry name" value="EG:103B4.3 PROTEIN-RELATED"/>
    <property type="match status" value="1"/>
</dbReference>
<evidence type="ECO:0000313" key="6">
    <source>
        <dbReference type="EMBL" id="MDV3456076.1"/>
    </source>
</evidence>
<dbReference type="InterPro" id="IPR011701">
    <property type="entry name" value="MFS"/>
</dbReference>
<feature type="transmembrane region" description="Helical" evidence="4">
    <location>
        <begin position="144"/>
        <end position="165"/>
    </location>
</feature>
<feature type="transmembrane region" description="Helical" evidence="4">
    <location>
        <begin position="308"/>
        <end position="327"/>
    </location>
</feature>
<feature type="transmembrane region" description="Helical" evidence="4">
    <location>
        <begin position="21"/>
        <end position="43"/>
    </location>
</feature>
<accession>A0ABU3Y3W5</accession>
<proteinExistence type="predicted"/>
<feature type="transmembrane region" description="Helical" evidence="4">
    <location>
        <begin position="221"/>
        <end position="246"/>
    </location>
</feature>
<dbReference type="PROSITE" id="PS50850">
    <property type="entry name" value="MFS"/>
    <property type="match status" value="1"/>
</dbReference>
<keyword evidence="2 4" id="KW-1133">Transmembrane helix</keyword>
<dbReference type="Proteomes" id="UP001273531">
    <property type="component" value="Unassembled WGS sequence"/>
</dbReference>
<gene>
    <name evidence="6" type="ORF">RZN05_03710</name>
</gene>
<evidence type="ECO:0000313" key="7">
    <source>
        <dbReference type="Proteomes" id="UP001273531"/>
    </source>
</evidence>
<feature type="transmembrane region" description="Helical" evidence="4">
    <location>
        <begin position="55"/>
        <end position="79"/>
    </location>
</feature>
<feature type="transmembrane region" description="Helical" evidence="4">
    <location>
        <begin position="177"/>
        <end position="196"/>
    </location>
</feature>
<dbReference type="InterPro" id="IPR050327">
    <property type="entry name" value="Proton-linked_MCT"/>
</dbReference>
<evidence type="ECO:0000256" key="1">
    <source>
        <dbReference type="ARBA" id="ARBA00022692"/>
    </source>
</evidence>
<feature type="transmembrane region" description="Helical" evidence="4">
    <location>
        <begin position="284"/>
        <end position="302"/>
    </location>
</feature>
<keyword evidence="3 4" id="KW-0472">Membrane</keyword>
<dbReference type="RefSeq" id="WP_317225274.1">
    <property type="nucleotide sequence ID" value="NZ_JAWJEJ010000001.1"/>
</dbReference>
<evidence type="ECO:0000259" key="5">
    <source>
        <dbReference type="PROSITE" id="PS50850"/>
    </source>
</evidence>
<feature type="transmembrane region" description="Helical" evidence="4">
    <location>
        <begin position="258"/>
        <end position="277"/>
    </location>
</feature>
<reference evidence="6 7" key="1">
    <citation type="submission" date="2023-10" db="EMBL/GenBank/DDBJ databases">
        <title>Sphingomonas sp. HF-S4 16S ribosomal RNA gene Genome sequencing and assembly.</title>
        <authorList>
            <person name="Lee H."/>
        </authorList>
    </citation>
    <scope>NUCLEOTIDE SEQUENCE [LARGE SCALE GENOMIC DNA]</scope>
    <source>
        <strain evidence="6 7">HF-S4</strain>
    </source>
</reference>
<evidence type="ECO:0000256" key="3">
    <source>
        <dbReference type="ARBA" id="ARBA00023136"/>
    </source>
</evidence>
<dbReference type="Gene3D" id="1.20.1250.20">
    <property type="entry name" value="MFS general substrate transporter like domains"/>
    <property type="match status" value="2"/>
</dbReference>
<dbReference type="InterPro" id="IPR036259">
    <property type="entry name" value="MFS_trans_sf"/>
</dbReference>
<feature type="transmembrane region" description="Helical" evidence="4">
    <location>
        <begin position="86"/>
        <end position="106"/>
    </location>
</feature>
<feature type="transmembrane region" description="Helical" evidence="4">
    <location>
        <begin position="112"/>
        <end position="132"/>
    </location>
</feature>
<sequence length="400" mass="41456">MSVLISGAARREFAKGWPATLAAALAISVGMMGIGFYSLGLFVKPLQDEFGWSRAAVSGAATFQQFGIFASAPLVGLLADRIGVRSIAIASYVATPLALVALSQAGPSIPGWYALWFLVSVAGCGTTPAVWARVVTTRFDSARGLALGVMLLGTGTAAILAPALLGPVFVTYGWRTAVFVIAAVTALVGLPVSLLMPRDRPARVVGAAPARRRFEANRQTIILQVVAILLGAIVAGLIIHLVPLLVDRGMPLATAAQAAAVIGIAVLFARVVVGYLFDRCHAPYVAGLFLLSPVVSALLLWLDGPVVPAALLLGLAAGAEVDMLAYFTSRYARIENYGATYGVTLGLFCLGAGCGPMLFGWSVDHSGSYDAALIASAMLLLAVVTLIVTLGPYRTETSPG</sequence>